<organism evidence="1 2">
    <name type="scientific">Mucilaginibacter polytrichastri</name>
    <dbReference type="NCBI Taxonomy" id="1302689"/>
    <lineage>
        <taxon>Bacteria</taxon>
        <taxon>Pseudomonadati</taxon>
        <taxon>Bacteroidota</taxon>
        <taxon>Sphingobacteriia</taxon>
        <taxon>Sphingobacteriales</taxon>
        <taxon>Sphingobacteriaceae</taxon>
        <taxon>Mucilaginibacter</taxon>
    </lineage>
</organism>
<dbReference type="OrthoDB" id="794736at2"/>
<sequence length="112" mass="13015">MLNANTINFGNIDYNTLANLHQDSLNTAEWQAILPVYRMPADTDMKDFVLPQPGKYAFKNNQLIFSADTPFLGHSLYFARYYRLHDESNAWDVMKGKWKRGTPQYVECTFTP</sequence>
<reference evidence="1 2" key="1">
    <citation type="submission" date="2016-11" db="EMBL/GenBank/DDBJ databases">
        <title>Whole Genome Sequencing of Mucilaginibacter polytrichastri RG4-7(T) isolated from the moss sample.</title>
        <authorList>
            <person name="Li Y."/>
        </authorList>
    </citation>
    <scope>NUCLEOTIDE SEQUENCE [LARGE SCALE GENOMIC DNA]</scope>
    <source>
        <strain evidence="1 2">RG4-7</strain>
    </source>
</reference>
<dbReference type="RefSeq" id="WP_139235693.1">
    <property type="nucleotide sequence ID" value="NZ_FPAM01000007.1"/>
</dbReference>
<dbReference type="AlphaFoldDB" id="A0A1Q6A529"/>
<dbReference type="STRING" id="1302689.RG47T_4589"/>
<keyword evidence="2" id="KW-1185">Reference proteome</keyword>
<gene>
    <name evidence="1" type="ORF">RG47T_4589</name>
</gene>
<dbReference type="EMBL" id="MPPL01000001">
    <property type="protein sequence ID" value="OKS89108.1"/>
    <property type="molecule type" value="Genomic_DNA"/>
</dbReference>
<name>A0A1Q6A529_9SPHI</name>
<protein>
    <submittedName>
        <fullName evidence="1">Uncharacterized protein</fullName>
    </submittedName>
</protein>
<accession>A0A1Q6A529</accession>
<comment type="caution">
    <text evidence="1">The sequence shown here is derived from an EMBL/GenBank/DDBJ whole genome shotgun (WGS) entry which is preliminary data.</text>
</comment>
<dbReference type="Proteomes" id="UP000186720">
    <property type="component" value="Unassembled WGS sequence"/>
</dbReference>
<evidence type="ECO:0000313" key="2">
    <source>
        <dbReference type="Proteomes" id="UP000186720"/>
    </source>
</evidence>
<evidence type="ECO:0000313" key="1">
    <source>
        <dbReference type="EMBL" id="OKS89108.1"/>
    </source>
</evidence>
<proteinExistence type="predicted"/>